<dbReference type="Proteomes" id="UP000182977">
    <property type="component" value="Chromosome I"/>
</dbReference>
<evidence type="ECO:0000256" key="2">
    <source>
        <dbReference type="ARBA" id="ARBA00022475"/>
    </source>
</evidence>
<evidence type="ECO:0000256" key="1">
    <source>
        <dbReference type="ARBA" id="ARBA00004651"/>
    </source>
</evidence>
<feature type="transmembrane region" description="Helical" evidence="6">
    <location>
        <begin position="84"/>
        <end position="111"/>
    </location>
</feature>
<dbReference type="PANTHER" id="PTHR23513:SF6">
    <property type="entry name" value="MAJOR FACILITATOR SUPERFAMILY ASSOCIATED DOMAIN-CONTAINING PROTEIN"/>
    <property type="match status" value="1"/>
</dbReference>
<name>A0A1H2L3F3_9ACTN</name>
<dbReference type="GO" id="GO:0022857">
    <property type="term" value="F:transmembrane transporter activity"/>
    <property type="evidence" value="ECO:0007669"/>
    <property type="project" value="InterPro"/>
</dbReference>
<comment type="subcellular location">
    <subcellularLocation>
        <location evidence="1">Cell membrane</location>
        <topology evidence="1">Multi-pass membrane protein</topology>
    </subcellularLocation>
</comment>
<dbReference type="InterPro" id="IPR020846">
    <property type="entry name" value="MFS_dom"/>
</dbReference>
<feature type="transmembrane region" description="Helical" evidence="6">
    <location>
        <begin position="311"/>
        <end position="331"/>
    </location>
</feature>
<feature type="domain" description="Major facilitator superfamily (MFS) profile" evidence="7">
    <location>
        <begin position="217"/>
        <end position="406"/>
    </location>
</feature>
<dbReference type="Gene3D" id="1.20.1250.20">
    <property type="entry name" value="MFS general substrate transporter like domains"/>
    <property type="match status" value="1"/>
</dbReference>
<dbReference type="CDD" id="cd06173">
    <property type="entry name" value="MFS_MefA_like"/>
    <property type="match status" value="1"/>
</dbReference>
<keyword evidence="5 6" id="KW-0472">Membrane</keyword>
<evidence type="ECO:0000256" key="5">
    <source>
        <dbReference type="ARBA" id="ARBA00023136"/>
    </source>
</evidence>
<dbReference type="GO" id="GO:0005886">
    <property type="term" value="C:plasma membrane"/>
    <property type="evidence" value="ECO:0007669"/>
    <property type="project" value="UniProtKB-SubCell"/>
</dbReference>
<dbReference type="EMBL" id="LT629791">
    <property type="protein sequence ID" value="SDU75322.1"/>
    <property type="molecule type" value="Genomic_DNA"/>
</dbReference>
<dbReference type="PANTHER" id="PTHR23513">
    <property type="entry name" value="INTEGRAL MEMBRANE EFFLUX PROTEIN-RELATED"/>
    <property type="match status" value="1"/>
</dbReference>
<keyword evidence="2" id="KW-1003">Cell membrane</keyword>
<evidence type="ECO:0000313" key="9">
    <source>
        <dbReference type="Proteomes" id="UP000182977"/>
    </source>
</evidence>
<feature type="transmembrane region" description="Helical" evidence="6">
    <location>
        <begin position="254"/>
        <end position="276"/>
    </location>
</feature>
<dbReference type="AlphaFoldDB" id="A0A1H2L3F3"/>
<gene>
    <name evidence="8" type="ORF">SAMN04488563_4946</name>
</gene>
<feature type="transmembrane region" description="Helical" evidence="6">
    <location>
        <begin position="45"/>
        <end position="63"/>
    </location>
</feature>
<dbReference type="InterPro" id="IPR036259">
    <property type="entry name" value="MFS_trans_sf"/>
</dbReference>
<evidence type="ECO:0000313" key="8">
    <source>
        <dbReference type="EMBL" id="SDU75322.1"/>
    </source>
</evidence>
<evidence type="ECO:0000259" key="7">
    <source>
        <dbReference type="PROSITE" id="PS50850"/>
    </source>
</evidence>
<feature type="transmembrane region" description="Helical" evidence="6">
    <location>
        <begin position="375"/>
        <end position="395"/>
    </location>
</feature>
<feature type="transmembrane region" description="Helical" evidence="6">
    <location>
        <begin position="288"/>
        <end position="305"/>
    </location>
</feature>
<proteinExistence type="predicted"/>
<evidence type="ECO:0000256" key="6">
    <source>
        <dbReference type="SAM" id="Phobius"/>
    </source>
</evidence>
<dbReference type="STRING" id="419479.SAMN04488563_4946"/>
<accession>A0A1H2L3F3</accession>
<evidence type="ECO:0000256" key="4">
    <source>
        <dbReference type="ARBA" id="ARBA00022989"/>
    </source>
</evidence>
<dbReference type="SUPFAM" id="SSF103473">
    <property type="entry name" value="MFS general substrate transporter"/>
    <property type="match status" value="1"/>
</dbReference>
<evidence type="ECO:0000256" key="3">
    <source>
        <dbReference type="ARBA" id="ARBA00022692"/>
    </source>
</evidence>
<dbReference type="Pfam" id="PF07690">
    <property type="entry name" value="MFS_1"/>
    <property type="match status" value="1"/>
</dbReference>
<dbReference type="PROSITE" id="PS50850">
    <property type="entry name" value="MFS"/>
    <property type="match status" value="1"/>
</dbReference>
<keyword evidence="3 6" id="KW-0812">Transmembrane</keyword>
<feature type="transmembrane region" description="Helical" evidence="6">
    <location>
        <begin position="226"/>
        <end position="248"/>
    </location>
</feature>
<keyword evidence="9" id="KW-1185">Reference proteome</keyword>
<feature type="transmembrane region" description="Helical" evidence="6">
    <location>
        <begin position="343"/>
        <end position="369"/>
    </location>
</feature>
<dbReference type="InterPro" id="IPR011701">
    <property type="entry name" value="MFS"/>
</dbReference>
<feature type="transmembrane region" description="Helical" evidence="6">
    <location>
        <begin position="170"/>
        <end position="194"/>
    </location>
</feature>
<organism evidence="8 9">
    <name type="scientific">Jiangella alkaliphila</name>
    <dbReference type="NCBI Taxonomy" id="419479"/>
    <lineage>
        <taxon>Bacteria</taxon>
        <taxon>Bacillati</taxon>
        <taxon>Actinomycetota</taxon>
        <taxon>Actinomycetes</taxon>
        <taxon>Jiangellales</taxon>
        <taxon>Jiangellaceae</taxon>
        <taxon>Jiangella</taxon>
    </lineage>
</organism>
<keyword evidence="4 6" id="KW-1133">Transmembrane helix</keyword>
<sequence length="406" mass="40868">MAGMRLGNSFWRFWTAATLANLGDGIRLAAFPLLAASLTDDPFAVAAIGAATALPWLLTGLAAGSLADRRSARTLLTAADIGRIVVLLGLVAALLTNTATLPLVAVAAFALGVAETVRDTAAQTVVPRLVPSQLLERANGRLVAGEVTANEFAGPLIGAALFSAGMALPFAANSATLAIAVLLVLSLPASLLAATARRGEAGGPPVADGVRAGLGWLARQQVLRGLMGAVAMVMLADAAWFAVFVLYLDAQLDAGALGFGVFLAIGAAGGLTGALLADRLIGRRRHRAVLLGSIAVIAVTPALLLAAPTTWAAVVVMVATSGGFTVLNVAASSVRQRLTPPGLLGRVTAAWRTVVFGAGAVGALGGGAVASWQGLQAPFVLSAVLGVVAIALWWLSARRGPGPLIA</sequence>
<protein>
    <submittedName>
        <fullName evidence="8">Predicted arabinose efflux permease, MFS family</fullName>
    </submittedName>
</protein>
<reference evidence="9" key="1">
    <citation type="submission" date="2016-10" db="EMBL/GenBank/DDBJ databases">
        <authorList>
            <person name="Varghese N."/>
            <person name="Submissions S."/>
        </authorList>
    </citation>
    <scope>NUCLEOTIDE SEQUENCE [LARGE SCALE GENOMIC DNA]</scope>
    <source>
        <strain evidence="9">DSM 45079</strain>
    </source>
</reference>